<name>A0ABP7TDT7_9BURK</name>
<dbReference type="PANTHER" id="PTHR34383">
    <property type="entry name" value="POLYPHOSPHATE:AMP PHOSPHOTRANSFERASE-RELATED"/>
    <property type="match status" value="1"/>
</dbReference>
<reference evidence="7" key="1">
    <citation type="journal article" date="2019" name="Int. J. Syst. Evol. Microbiol.">
        <title>The Global Catalogue of Microorganisms (GCM) 10K type strain sequencing project: providing services to taxonomists for standard genome sequencing and annotation.</title>
        <authorList>
            <consortium name="The Broad Institute Genomics Platform"/>
            <consortium name="The Broad Institute Genome Sequencing Center for Infectious Disease"/>
            <person name="Wu L."/>
            <person name="Ma J."/>
        </authorList>
    </citation>
    <scope>NUCLEOTIDE SEQUENCE [LARGE SCALE GENOMIC DNA]</scope>
    <source>
        <strain evidence="7">JCM 16673</strain>
    </source>
</reference>
<sequence length="252" mass="29412">MPHNSYKSELHDLQVEFVKLQRHFIAHDERILVLLEGRDSSGKDGSIKRIVAHLSPRETRVVALGKPSDRDEKAWYFQRYVPHLPVNQELVLFNRSWYNRAGVERVMGFCSKEQAREFLESAPRFEQMLVNSGIKLLKYYLDISKDEQKARLADRKRDPLKQWKSSPIDNVALDHSDDYTQARDAMLLATHADGAAWHIVRTDNKRHARLNLMRDILSRLHYAGRSKTIPAPDRDIVFQFTPECLCDHRLAR</sequence>
<accession>A0ABP7TDT7</accession>
<gene>
    <name evidence="6" type="primary">ppk2</name>
    <name evidence="6" type="ORF">GCM10022212_22770</name>
</gene>
<feature type="domain" description="Polyphosphate kinase-2-related" evidence="5">
    <location>
        <begin position="4"/>
        <end position="224"/>
    </location>
</feature>
<comment type="function">
    <text evidence="4">Uses inorganic polyphosphate (polyP) as a donor to convert GDP to GTP or ADP to ATP.</text>
</comment>
<keyword evidence="3 4" id="KW-0418">Kinase</keyword>
<evidence type="ECO:0000256" key="2">
    <source>
        <dbReference type="ARBA" id="ARBA00022679"/>
    </source>
</evidence>
<evidence type="ECO:0000256" key="4">
    <source>
        <dbReference type="RuleBase" id="RU369062"/>
    </source>
</evidence>
<dbReference type="EC" id="2.7.4.-" evidence="4"/>
<dbReference type="PIRSF" id="PIRSF028756">
    <property type="entry name" value="PPK2_prd"/>
    <property type="match status" value="1"/>
</dbReference>
<evidence type="ECO:0000313" key="7">
    <source>
        <dbReference type="Proteomes" id="UP001501353"/>
    </source>
</evidence>
<dbReference type="EMBL" id="BAAAZE010000008">
    <property type="protein sequence ID" value="GAA4024590.1"/>
    <property type="molecule type" value="Genomic_DNA"/>
</dbReference>
<evidence type="ECO:0000313" key="6">
    <source>
        <dbReference type="EMBL" id="GAA4024590.1"/>
    </source>
</evidence>
<dbReference type="Proteomes" id="UP001501353">
    <property type="component" value="Unassembled WGS sequence"/>
</dbReference>
<organism evidence="6 7">
    <name type="scientific">Actimicrobium antarcticum</name>
    <dbReference type="NCBI Taxonomy" id="1051899"/>
    <lineage>
        <taxon>Bacteria</taxon>
        <taxon>Pseudomonadati</taxon>
        <taxon>Pseudomonadota</taxon>
        <taxon>Betaproteobacteria</taxon>
        <taxon>Burkholderiales</taxon>
        <taxon>Oxalobacteraceae</taxon>
        <taxon>Actimicrobium</taxon>
    </lineage>
</organism>
<dbReference type="Gene3D" id="3.40.50.300">
    <property type="entry name" value="P-loop containing nucleotide triphosphate hydrolases"/>
    <property type="match status" value="1"/>
</dbReference>
<dbReference type="InterPro" id="IPR022488">
    <property type="entry name" value="PPK2-related"/>
</dbReference>
<comment type="similarity">
    <text evidence="1 4">Belongs to the polyphosphate kinase 2 (PPK2) family. Class I subfamily.</text>
</comment>
<dbReference type="InterPro" id="IPR022486">
    <property type="entry name" value="PPK2_PA0141"/>
</dbReference>
<dbReference type="InterPro" id="IPR027417">
    <property type="entry name" value="P-loop_NTPase"/>
</dbReference>
<evidence type="ECO:0000256" key="1">
    <source>
        <dbReference type="ARBA" id="ARBA00009924"/>
    </source>
</evidence>
<dbReference type="Pfam" id="PF03976">
    <property type="entry name" value="PPK2"/>
    <property type="match status" value="1"/>
</dbReference>
<proteinExistence type="inferred from homology"/>
<dbReference type="PANTHER" id="PTHR34383:SF1">
    <property type="entry name" value="ADP-POLYPHOSPHATE PHOSPHOTRANSFERASE"/>
    <property type="match status" value="1"/>
</dbReference>
<dbReference type="GO" id="GO:0016301">
    <property type="term" value="F:kinase activity"/>
    <property type="evidence" value="ECO:0007669"/>
    <property type="project" value="UniProtKB-KW"/>
</dbReference>
<protein>
    <recommendedName>
        <fullName evidence="4">ADP/GDP-polyphosphate phosphotransferase</fullName>
        <ecNumber evidence="4">2.7.4.-</ecNumber>
    </recommendedName>
    <alternativeName>
        <fullName evidence="4">Polyphosphate kinase PPK2</fullName>
    </alternativeName>
</protein>
<dbReference type="SUPFAM" id="SSF52540">
    <property type="entry name" value="P-loop containing nucleoside triphosphate hydrolases"/>
    <property type="match status" value="1"/>
</dbReference>
<comment type="subunit">
    <text evidence="4">Homotetramer.</text>
</comment>
<evidence type="ECO:0000259" key="5">
    <source>
        <dbReference type="Pfam" id="PF03976"/>
    </source>
</evidence>
<keyword evidence="7" id="KW-1185">Reference proteome</keyword>
<keyword evidence="2 4" id="KW-0808">Transferase</keyword>
<dbReference type="InterPro" id="IPR016898">
    <property type="entry name" value="Polyphosphate_phosphotransfera"/>
</dbReference>
<dbReference type="RefSeq" id="WP_344763426.1">
    <property type="nucleotide sequence ID" value="NZ_BAAAZE010000008.1"/>
</dbReference>
<comment type="caution">
    <text evidence="6">The sequence shown here is derived from an EMBL/GenBank/DDBJ whole genome shotgun (WGS) entry which is preliminary data.</text>
</comment>
<dbReference type="NCBIfam" id="TIGR03707">
    <property type="entry name" value="PPK2_P_aer"/>
    <property type="match status" value="1"/>
</dbReference>
<evidence type="ECO:0000256" key="3">
    <source>
        <dbReference type="ARBA" id="ARBA00022777"/>
    </source>
</evidence>